<dbReference type="EMBL" id="WIVV01000203">
    <property type="protein sequence ID" value="MQU45814.1"/>
    <property type="molecule type" value="Genomic_DNA"/>
</dbReference>
<feature type="domain" description="FecR protein" evidence="1">
    <location>
        <begin position="147"/>
        <end position="242"/>
    </location>
</feature>
<dbReference type="Proteomes" id="UP000466863">
    <property type="component" value="Unassembled WGS sequence"/>
</dbReference>
<accession>A0A6I1WRQ8</accession>
<evidence type="ECO:0000259" key="2">
    <source>
        <dbReference type="Pfam" id="PF16220"/>
    </source>
</evidence>
<dbReference type="InterPro" id="IPR006860">
    <property type="entry name" value="FecR"/>
</dbReference>
<dbReference type="GO" id="GO:0016989">
    <property type="term" value="F:sigma factor antagonist activity"/>
    <property type="evidence" value="ECO:0007669"/>
    <property type="project" value="TreeGrafter"/>
</dbReference>
<dbReference type="PANTHER" id="PTHR30273">
    <property type="entry name" value="PERIPLASMIC SIGNAL SENSOR AND SIGMA FACTOR ACTIVATOR FECR-RELATED"/>
    <property type="match status" value="1"/>
</dbReference>
<feature type="domain" description="FecR N-terminal" evidence="2">
    <location>
        <begin position="36"/>
        <end position="78"/>
    </location>
</feature>
<protein>
    <submittedName>
        <fullName evidence="3">Siderophore-interacting protein</fullName>
    </submittedName>
</protein>
<gene>
    <name evidence="3" type="ORF">GHO28_25410</name>
</gene>
<proteinExistence type="predicted"/>
<dbReference type="Gene3D" id="2.60.120.1440">
    <property type="match status" value="1"/>
</dbReference>
<name>A0A6I1WRQ8_9PSED</name>
<dbReference type="PIRSF" id="PIRSF018266">
    <property type="entry name" value="FecR"/>
    <property type="match status" value="1"/>
</dbReference>
<sequence length="355" mass="39733">MFIYRMWLPCPSYSLYAQKREHPVMTPDATAERIRQQAADWAVRQRMERLDAQQMDALERWLDADPAYADALADAEMLWEMAETLRANPLFATPVPVARATRVRRFLRGLFTWEPRMPVRWAGVAGVLLVVMLAVNSRDTLAPLMADYRTGSGEVRTLTLADGSQVLLGSRSALDVDYDGHERRVRLIQGEALFSPAPRQGEEKRAFVVEASGGRTQALGTRFVVQRQDSDNAWVGVLQHSVNVSLQQPQSELTLSEGQSARYQRGQGIVALNDDPTQRADWAQGVLIFRNVPLDQVLQRFSDFRPGLLKLVASEQAHTPVSGLFHLDNLDAAIRTLAAERQLQVAQLAGVTVLY</sequence>
<dbReference type="Pfam" id="PF04773">
    <property type="entry name" value="FecR"/>
    <property type="match status" value="1"/>
</dbReference>
<dbReference type="InterPro" id="IPR012373">
    <property type="entry name" value="Ferrdict_sens_TM"/>
</dbReference>
<dbReference type="AlphaFoldDB" id="A0A6I1WRQ8"/>
<evidence type="ECO:0000313" key="3">
    <source>
        <dbReference type="EMBL" id="MQU45814.1"/>
    </source>
</evidence>
<dbReference type="PANTHER" id="PTHR30273:SF2">
    <property type="entry name" value="PROTEIN FECR"/>
    <property type="match status" value="1"/>
</dbReference>
<dbReference type="Pfam" id="PF16220">
    <property type="entry name" value="DUF4880"/>
    <property type="match status" value="1"/>
</dbReference>
<evidence type="ECO:0000313" key="4">
    <source>
        <dbReference type="Proteomes" id="UP000466863"/>
    </source>
</evidence>
<dbReference type="InterPro" id="IPR032623">
    <property type="entry name" value="FecR_N"/>
</dbReference>
<comment type="caution">
    <text evidence="3">The sequence shown here is derived from an EMBL/GenBank/DDBJ whole genome shotgun (WGS) entry which is preliminary data.</text>
</comment>
<reference evidence="3 4" key="1">
    <citation type="submission" date="2019-10" db="EMBL/GenBank/DDBJ databases">
        <title>Evaluation of single-gene subtyping targets for Pseudomonas.</title>
        <authorList>
            <person name="Reichler S.J."/>
            <person name="Orsi R.H."/>
            <person name="Wiedmann M."/>
            <person name="Martin N.H."/>
            <person name="Murphy S.I."/>
        </authorList>
    </citation>
    <scope>NUCLEOTIDE SEQUENCE [LARGE SCALE GENOMIC DNA]</scope>
    <source>
        <strain evidence="3 4">FSL R10-1876</strain>
    </source>
</reference>
<evidence type="ECO:0000259" key="1">
    <source>
        <dbReference type="Pfam" id="PF04773"/>
    </source>
</evidence>
<organism evidence="3 4">
    <name type="scientific">Pseudomonas helleri</name>
    <dbReference type="NCBI Taxonomy" id="1608996"/>
    <lineage>
        <taxon>Bacteria</taxon>
        <taxon>Pseudomonadati</taxon>
        <taxon>Pseudomonadota</taxon>
        <taxon>Gammaproteobacteria</taxon>
        <taxon>Pseudomonadales</taxon>
        <taxon>Pseudomonadaceae</taxon>
        <taxon>Pseudomonas</taxon>
    </lineage>
</organism>